<dbReference type="Proteomes" id="UP000324595">
    <property type="component" value="Unassembled WGS sequence"/>
</dbReference>
<dbReference type="Gene3D" id="3.40.50.1820">
    <property type="entry name" value="alpha/beta hydrolase"/>
    <property type="match status" value="1"/>
</dbReference>
<evidence type="ECO:0000313" key="1">
    <source>
        <dbReference type="EMBL" id="TYP95441.1"/>
    </source>
</evidence>
<name>A0A5D3YSA7_9BACT</name>
<keyword evidence="2" id="KW-1185">Reference proteome</keyword>
<comment type="caution">
    <text evidence="1">The sequence shown here is derived from an EMBL/GenBank/DDBJ whole genome shotgun (WGS) entry which is preliminary data.</text>
</comment>
<dbReference type="OrthoDB" id="9775130at2"/>
<sequence length="236" mass="27421">MNKETTEWRSPSLGKDMKLTTYGTSGTPLIALPTREADSSQWEEYGMVDAISYQLENGFNQLFCLSSVDGESFCNSNTSPKQRLVRHQQYESYLVEEVVPYVKEQSNINYIIIAGTDFGGYHAVSIALKHPKLFGKAIGMSGIYDITPWMDDFYDDNVYYNNPTDFIPNLNQQSTLDNIRDVDFRLVSYENDDRKHYADRMSDVLRMKYIEHDLDIWDLEGDEWELWSNMLKTHII</sequence>
<protein>
    <submittedName>
        <fullName evidence="1">Esterase/lipase superfamily enzyme</fullName>
    </submittedName>
</protein>
<gene>
    <name evidence="1" type="ORF">LX73_0746</name>
</gene>
<dbReference type="InterPro" id="IPR000801">
    <property type="entry name" value="Esterase-like"/>
</dbReference>
<evidence type="ECO:0000313" key="2">
    <source>
        <dbReference type="Proteomes" id="UP000324595"/>
    </source>
</evidence>
<dbReference type="Pfam" id="PF00756">
    <property type="entry name" value="Esterase"/>
    <property type="match status" value="1"/>
</dbReference>
<dbReference type="AlphaFoldDB" id="A0A5D3YSA7"/>
<reference evidence="1 2" key="1">
    <citation type="submission" date="2019-07" db="EMBL/GenBank/DDBJ databases">
        <title>Genomic Encyclopedia of Archaeal and Bacterial Type Strains, Phase II (KMG-II): from individual species to whole genera.</title>
        <authorList>
            <person name="Goeker M."/>
        </authorList>
    </citation>
    <scope>NUCLEOTIDE SEQUENCE [LARGE SCALE GENOMIC DNA]</scope>
    <source>
        <strain evidence="1 2">DSM 21935</strain>
    </source>
</reference>
<proteinExistence type="predicted"/>
<accession>A0A5D3YSA7</accession>
<dbReference type="RefSeq" id="WP_148898110.1">
    <property type="nucleotide sequence ID" value="NZ_VNHY01000001.1"/>
</dbReference>
<dbReference type="EMBL" id="VNHY01000001">
    <property type="protein sequence ID" value="TYP95441.1"/>
    <property type="molecule type" value="Genomic_DNA"/>
</dbReference>
<dbReference type="InterPro" id="IPR029058">
    <property type="entry name" value="AB_hydrolase_fold"/>
</dbReference>
<dbReference type="SUPFAM" id="SSF53474">
    <property type="entry name" value="alpha/beta-Hydrolases"/>
    <property type="match status" value="1"/>
</dbReference>
<organism evidence="1 2">
    <name type="scientific">Fodinibius salinus</name>
    <dbReference type="NCBI Taxonomy" id="860790"/>
    <lineage>
        <taxon>Bacteria</taxon>
        <taxon>Pseudomonadati</taxon>
        <taxon>Balneolota</taxon>
        <taxon>Balneolia</taxon>
        <taxon>Balneolales</taxon>
        <taxon>Balneolaceae</taxon>
        <taxon>Fodinibius</taxon>
    </lineage>
</organism>